<gene>
    <name evidence="2" type="ORF">ACFFIP_04445</name>
</gene>
<name>A0ABV6FPX1_9BACT</name>
<dbReference type="RefSeq" id="WP_382386364.1">
    <property type="nucleotide sequence ID" value="NZ_JBHLWI010000008.1"/>
</dbReference>
<accession>A0ABV6FPX1</accession>
<sequence>MKINDIALLSLAAALVIIGTHQTITVGIVAAYPIFMLSLVLLFWYKFRQNKRREQEQEHEGKSGKKENKRK</sequence>
<comment type="caution">
    <text evidence="2">The sequence shown here is derived from an EMBL/GenBank/DDBJ whole genome shotgun (WGS) entry which is preliminary data.</text>
</comment>
<dbReference type="EMBL" id="JBHLWI010000008">
    <property type="protein sequence ID" value="MFC0261921.1"/>
    <property type="molecule type" value="Genomic_DNA"/>
</dbReference>
<keyword evidence="1" id="KW-1133">Transmembrane helix</keyword>
<evidence type="ECO:0000313" key="3">
    <source>
        <dbReference type="Proteomes" id="UP001589797"/>
    </source>
</evidence>
<keyword evidence="1" id="KW-0812">Transmembrane</keyword>
<reference evidence="2 3" key="1">
    <citation type="submission" date="2024-09" db="EMBL/GenBank/DDBJ databases">
        <authorList>
            <person name="Sun Q."/>
            <person name="Mori K."/>
        </authorList>
    </citation>
    <scope>NUCLEOTIDE SEQUENCE [LARGE SCALE GENOMIC DNA]</scope>
    <source>
        <strain evidence="2 3">CCM 7650</strain>
    </source>
</reference>
<evidence type="ECO:0000313" key="2">
    <source>
        <dbReference type="EMBL" id="MFC0261921.1"/>
    </source>
</evidence>
<feature type="transmembrane region" description="Helical" evidence="1">
    <location>
        <begin position="30"/>
        <end position="47"/>
    </location>
</feature>
<proteinExistence type="predicted"/>
<evidence type="ECO:0000256" key="1">
    <source>
        <dbReference type="SAM" id="Phobius"/>
    </source>
</evidence>
<keyword evidence="1" id="KW-0472">Membrane</keyword>
<organism evidence="2 3">
    <name type="scientific">Fontibacter flavus</name>
    <dbReference type="NCBI Taxonomy" id="654838"/>
    <lineage>
        <taxon>Bacteria</taxon>
        <taxon>Pseudomonadati</taxon>
        <taxon>Bacteroidota</taxon>
        <taxon>Cytophagia</taxon>
        <taxon>Cytophagales</taxon>
        <taxon>Cyclobacteriaceae</taxon>
        <taxon>Fontibacter</taxon>
    </lineage>
</organism>
<protein>
    <submittedName>
        <fullName evidence="2">Uncharacterized protein</fullName>
    </submittedName>
</protein>
<keyword evidence="3" id="KW-1185">Reference proteome</keyword>
<dbReference type="Proteomes" id="UP001589797">
    <property type="component" value="Unassembled WGS sequence"/>
</dbReference>